<name>A0ABW7R8B7_9ACTN</name>
<evidence type="ECO:0008006" key="3">
    <source>
        <dbReference type="Google" id="ProtNLM"/>
    </source>
</evidence>
<organism evidence="1 2">
    <name type="scientific">Streptomyces longisporoflavus</name>
    <dbReference type="NCBI Taxonomy" id="28044"/>
    <lineage>
        <taxon>Bacteria</taxon>
        <taxon>Bacillati</taxon>
        <taxon>Actinomycetota</taxon>
        <taxon>Actinomycetes</taxon>
        <taxon>Kitasatosporales</taxon>
        <taxon>Streptomycetaceae</taxon>
        <taxon>Streptomyces</taxon>
    </lineage>
</organism>
<reference evidence="1 2" key="1">
    <citation type="submission" date="2024-10" db="EMBL/GenBank/DDBJ databases">
        <title>The Natural Products Discovery Center: Release of the First 8490 Sequenced Strains for Exploring Actinobacteria Biosynthetic Diversity.</title>
        <authorList>
            <person name="Kalkreuter E."/>
            <person name="Kautsar S.A."/>
            <person name="Yang D."/>
            <person name="Bader C.D."/>
            <person name="Teijaro C.N."/>
            <person name="Fluegel L."/>
            <person name="Davis C.M."/>
            <person name="Simpson J.R."/>
            <person name="Lauterbach L."/>
            <person name="Steele A.D."/>
            <person name="Gui C."/>
            <person name="Meng S."/>
            <person name="Li G."/>
            <person name="Viehrig K."/>
            <person name="Ye F."/>
            <person name="Su P."/>
            <person name="Kiefer A.F."/>
            <person name="Nichols A."/>
            <person name="Cepeda A.J."/>
            <person name="Yan W."/>
            <person name="Fan B."/>
            <person name="Jiang Y."/>
            <person name="Adhikari A."/>
            <person name="Zheng C.-J."/>
            <person name="Schuster L."/>
            <person name="Cowan T.M."/>
            <person name="Smanski M.J."/>
            <person name="Chevrette M.G."/>
            <person name="De Carvalho L.P.S."/>
            <person name="Shen B."/>
        </authorList>
    </citation>
    <scope>NUCLEOTIDE SEQUENCE [LARGE SCALE GENOMIC DNA]</scope>
    <source>
        <strain evidence="1 2">NPDC017990</strain>
    </source>
</reference>
<dbReference type="Proteomes" id="UP001610818">
    <property type="component" value="Unassembled WGS sequence"/>
</dbReference>
<evidence type="ECO:0000313" key="1">
    <source>
        <dbReference type="EMBL" id="MFH8551806.1"/>
    </source>
</evidence>
<sequence>MPTRAADTEQAMLDRVMNTAAGGIDPERTIVRIWQHTLTAIQSRNPHRNGL</sequence>
<protein>
    <recommendedName>
        <fullName evidence="3">Chorismate mutase</fullName>
    </recommendedName>
</protein>
<accession>A0ABW7R8B7</accession>
<keyword evidence="2" id="KW-1185">Reference proteome</keyword>
<dbReference type="EMBL" id="JBIRGQ010000015">
    <property type="protein sequence ID" value="MFH8551806.1"/>
    <property type="molecule type" value="Genomic_DNA"/>
</dbReference>
<dbReference type="RefSeq" id="WP_397718884.1">
    <property type="nucleotide sequence ID" value="NZ_JBIRGN010000015.1"/>
</dbReference>
<evidence type="ECO:0000313" key="2">
    <source>
        <dbReference type="Proteomes" id="UP001610818"/>
    </source>
</evidence>
<gene>
    <name evidence="1" type="ORF">ACH4F9_43205</name>
</gene>
<proteinExistence type="predicted"/>
<comment type="caution">
    <text evidence="1">The sequence shown here is derived from an EMBL/GenBank/DDBJ whole genome shotgun (WGS) entry which is preliminary data.</text>
</comment>